<sequence>MGIKAIVDLEWICLMVQAKEKGYTIAEIRDFLRKRSYNKPD</sequence>
<accession>A0ACC6M6Q9</accession>
<dbReference type="EMBL" id="JAWZSR010000006">
    <property type="protein sequence ID" value="MDX8046576.1"/>
    <property type="molecule type" value="Genomic_DNA"/>
</dbReference>
<organism evidence="1 2">
    <name type="scientific">Gracilibacillus pellucidus</name>
    <dbReference type="NCBI Taxonomy" id="3095368"/>
    <lineage>
        <taxon>Bacteria</taxon>
        <taxon>Bacillati</taxon>
        <taxon>Bacillota</taxon>
        <taxon>Bacilli</taxon>
        <taxon>Bacillales</taxon>
        <taxon>Bacillaceae</taxon>
        <taxon>Gracilibacillus</taxon>
    </lineage>
</organism>
<protein>
    <submittedName>
        <fullName evidence="1">Anti-repressor SinI family protein</fullName>
    </submittedName>
</protein>
<dbReference type="Proteomes" id="UP001277972">
    <property type="component" value="Unassembled WGS sequence"/>
</dbReference>
<comment type="caution">
    <text evidence="1">The sequence shown here is derived from an EMBL/GenBank/DDBJ whole genome shotgun (WGS) entry which is preliminary data.</text>
</comment>
<keyword evidence="2" id="KW-1185">Reference proteome</keyword>
<gene>
    <name evidence="1" type="ORF">SH601_11335</name>
</gene>
<evidence type="ECO:0000313" key="1">
    <source>
        <dbReference type="EMBL" id="MDX8046576.1"/>
    </source>
</evidence>
<evidence type="ECO:0000313" key="2">
    <source>
        <dbReference type="Proteomes" id="UP001277972"/>
    </source>
</evidence>
<reference evidence="1" key="1">
    <citation type="submission" date="2023-11" db="EMBL/GenBank/DDBJ databases">
        <title>Gracilibacillus pellucida a moderately halophilic bacterium isolated from saline soil in Xinjiang province.</title>
        <authorList>
            <person name="Zhang Z."/>
            <person name="Tan F."/>
            <person name="Wang Y."/>
            <person name="Xia M."/>
        </authorList>
    </citation>
    <scope>NUCLEOTIDE SEQUENCE</scope>
    <source>
        <strain evidence="1">S3-1-1</strain>
    </source>
</reference>
<proteinExistence type="predicted"/>
<name>A0ACC6M6Q9_9BACI</name>